<dbReference type="PROSITE" id="PS50925">
    <property type="entry name" value="BLUF"/>
    <property type="match status" value="1"/>
</dbReference>
<sequence length="144" mass="16221">MLGKAMFYQLIYVSVAFAPFTNPELHALAAQARAHNSQRHITGILFYGEGYFAQVLEGAQEEVESLYASIKRDTRHHHVTLVVRGTRPRREFPHWSMACRQLTYPAFAQLVKCLPETAHEVKTATGSHSLGARIAPYVEQGVRL</sequence>
<evidence type="ECO:0000313" key="3">
    <source>
        <dbReference type="Proteomes" id="UP000305398"/>
    </source>
</evidence>
<dbReference type="AlphaFoldDB" id="A0A5B8A5R2"/>
<feature type="domain" description="BLUF" evidence="1">
    <location>
        <begin position="7"/>
        <end position="98"/>
    </location>
</feature>
<proteinExistence type="predicted"/>
<reference evidence="2 3" key="1">
    <citation type="submission" date="2019-06" db="EMBL/GenBank/DDBJ databases">
        <authorList>
            <person name="Srinivasan S."/>
        </authorList>
    </citation>
    <scope>NUCLEOTIDE SEQUENCE [LARGE SCALE GENOMIC DNA]</scope>
    <source>
        <strain evidence="2 3">17J68-5</strain>
    </source>
</reference>
<keyword evidence="3" id="KW-1185">Reference proteome</keyword>
<dbReference type="EMBL" id="CP040896">
    <property type="protein sequence ID" value="QDA62023.1"/>
    <property type="molecule type" value="Genomic_DNA"/>
</dbReference>
<dbReference type="Proteomes" id="UP000305398">
    <property type="component" value="Chromosome"/>
</dbReference>
<name>A0A5B8A5R2_9BACT</name>
<dbReference type="Pfam" id="PF04940">
    <property type="entry name" value="BLUF"/>
    <property type="match status" value="1"/>
</dbReference>
<dbReference type="Gene3D" id="3.30.70.100">
    <property type="match status" value="1"/>
</dbReference>
<evidence type="ECO:0000313" key="2">
    <source>
        <dbReference type="EMBL" id="QDA62023.1"/>
    </source>
</evidence>
<dbReference type="GO" id="GO:0009882">
    <property type="term" value="F:blue light photoreceptor activity"/>
    <property type="evidence" value="ECO:0007669"/>
    <property type="project" value="InterPro"/>
</dbReference>
<dbReference type="RefSeq" id="WP_139517255.1">
    <property type="nucleotide sequence ID" value="NZ_CP040896.1"/>
</dbReference>
<dbReference type="OrthoDB" id="1122028at2"/>
<protein>
    <submittedName>
        <fullName evidence="2">BLUF domain-containing protein</fullName>
    </submittedName>
</protein>
<dbReference type="InterPro" id="IPR036046">
    <property type="entry name" value="Acylphosphatase-like_dom_sf"/>
</dbReference>
<dbReference type="GO" id="GO:0071949">
    <property type="term" value="F:FAD binding"/>
    <property type="evidence" value="ECO:0007669"/>
    <property type="project" value="InterPro"/>
</dbReference>
<dbReference type="InterPro" id="IPR007024">
    <property type="entry name" value="BLUF_domain"/>
</dbReference>
<accession>A0A5B8A5R2</accession>
<dbReference type="SMART" id="SM01034">
    <property type="entry name" value="BLUF"/>
    <property type="match status" value="1"/>
</dbReference>
<evidence type="ECO:0000259" key="1">
    <source>
        <dbReference type="PROSITE" id="PS50925"/>
    </source>
</evidence>
<dbReference type="SUPFAM" id="SSF54975">
    <property type="entry name" value="Acylphosphatase/BLUF domain-like"/>
    <property type="match status" value="1"/>
</dbReference>
<dbReference type="KEGG" id="hyj:FHG12_18790"/>
<organism evidence="2 3">
    <name type="scientific">Hymenobacter jejuensis</name>
    <dbReference type="NCBI Taxonomy" id="2502781"/>
    <lineage>
        <taxon>Bacteria</taxon>
        <taxon>Pseudomonadati</taxon>
        <taxon>Bacteroidota</taxon>
        <taxon>Cytophagia</taxon>
        <taxon>Cytophagales</taxon>
        <taxon>Hymenobacteraceae</taxon>
        <taxon>Hymenobacter</taxon>
    </lineage>
</organism>
<gene>
    <name evidence="2" type="ORF">FHG12_18790</name>
</gene>